<dbReference type="EMBL" id="BLAE01000066">
    <property type="protein sequence ID" value="GES14906.1"/>
    <property type="molecule type" value="Genomic_DNA"/>
</dbReference>
<dbReference type="Proteomes" id="UP000331127">
    <property type="component" value="Unassembled WGS sequence"/>
</dbReference>
<feature type="compositionally biased region" description="Low complexity" evidence="1">
    <location>
        <begin position="21"/>
        <end position="36"/>
    </location>
</feature>
<evidence type="ECO:0000256" key="1">
    <source>
        <dbReference type="SAM" id="MobiDB-lite"/>
    </source>
</evidence>
<evidence type="ECO:0000313" key="3">
    <source>
        <dbReference type="Proteomes" id="UP000331127"/>
    </source>
</evidence>
<organism evidence="2 3">
    <name type="scientific">Acrocarpospora macrocephala</name>
    <dbReference type="NCBI Taxonomy" id="150177"/>
    <lineage>
        <taxon>Bacteria</taxon>
        <taxon>Bacillati</taxon>
        <taxon>Actinomycetota</taxon>
        <taxon>Actinomycetes</taxon>
        <taxon>Streptosporangiales</taxon>
        <taxon>Streptosporangiaceae</taxon>
        <taxon>Acrocarpospora</taxon>
    </lineage>
</organism>
<evidence type="ECO:0000313" key="2">
    <source>
        <dbReference type="EMBL" id="GES14906.1"/>
    </source>
</evidence>
<accession>A0A5M3X2L1</accession>
<proteinExistence type="predicted"/>
<comment type="caution">
    <text evidence="2">The sequence shown here is derived from an EMBL/GenBank/DDBJ whole genome shotgun (WGS) entry which is preliminary data.</text>
</comment>
<dbReference type="AlphaFoldDB" id="A0A5M3X2L1"/>
<keyword evidence="3" id="KW-1185">Reference proteome</keyword>
<feature type="region of interest" description="Disordered" evidence="1">
    <location>
        <begin position="1"/>
        <end position="37"/>
    </location>
</feature>
<reference evidence="2 3" key="1">
    <citation type="submission" date="2019-10" db="EMBL/GenBank/DDBJ databases">
        <title>Whole genome shotgun sequence of Acrocarpospora macrocephala NBRC 16266.</title>
        <authorList>
            <person name="Ichikawa N."/>
            <person name="Kimura A."/>
            <person name="Kitahashi Y."/>
            <person name="Komaki H."/>
            <person name="Oguchi A."/>
        </authorList>
    </citation>
    <scope>NUCLEOTIDE SEQUENCE [LARGE SCALE GENOMIC DNA]</scope>
    <source>
        <strain evidence="2 3">NBRC 16266</strain>
    </source>
</reference>
<gene>
    <name evidence="2" type="ORF">Amac_085030</name>
</gene>
<sequence>MAASQNAAFRLGVSKTRKDSSTSAAAPLAAGAPDGSCVPIPQPAATSMLVTVNAIDLRTKVDLRTAQPSLLQFGSPEPG</sequence>
<protein>
    <submittedName>
        <fullName evidence="2">Uncharacterized protein</fullName>
    </submittedName>
</protein>
<name>A0A5M3X2L1_9ACTN</name>